<keyword evidence="4" id="KW-0539">Nucleus</keyword>
<evidence type="ECO:0000313" key="6">
    <source>
        <dbReference type="EMBL" id="KJH45586.1"/>
    </source>
</evidence>
<name>A0A0D8XT73_DICVI</name>
<evidence type="ECO:0000256" key="1">
    <source>
        <dbReference type="ARBA" id="ARBA00004123"/>
    </source>
</evidence>
<dbReference type="Proteomes" id="UP000053766">
    <property type="component" value="Unassembled WGS sequence"/>
</dbReference>
<sequence length="511" mass="58826">MTQPTQKPGSGKHKSRGSDFICKPRFRNTLPDVPFPGKFLPCPFVELERFIDYKPTSLEMEYKFEVQCEMDMGLNLDLIDPNTYKVDPNIEIQPTQKPGSGKHKSRGSDFICKPRFRNTLPDVPFPGKFLPCPFVELERFIDYKPTSLEMEYKFEVQCEMDMGLNLDLIDPNTYKVDPNIEIQLNEKDAILLEDEDSNAKQIKRSAQHSKVVPWMRKTQYISSEFNRFGVAADRQEIKVGYNLTKNKENLSIFRDRQSQINLIKKSFEDSKVPLRKHFSKKGVTAVEEIPILPDFELWKFPFALVQFDADPSPVGFAPELRASMITQSHIKGMQDDDGDQFVAYFIPTVETLQKNLNDKEEGRMKNKNTKGFERDNFFVYYKDGCFHYNELETKVRLARRRRPIHEKPNTRLHITYTKPSEAELQQMSNRLNALLKDYDSDDEAEKPSEKSDSDGEESAKKPTSRGSDDSNNESVQERSSDNSKDDESANDDSDGSNKKTGGEKESSDESD</sequence>
<feature type="region of interest" description="Disordered" evidence="5">
    <location>
        <begin position="402"/>
        <end position="421"/>
    </location>
</feature>
<comment type="similarity">
    <text evidence="2">Belongs to the PAF1 family.</text>
</comment>
<reference evidence="6 7" key="1">
    <citation type="submission" date="2013-11" db="EMBL/GenBank/DDBJ databases">
        <title>Draft genome of the bovine lungworm Dictyocaulus viviparus.</title>
        <authorList>
            <person name="Mitreva M."/>
        </authorList>
    </citation>
    <scope>NUCLEOTIDE SEQUENCE [LARGE SCALE GENOMIC DNA]</scope>
    <source>
        <strain evidence="6 7">HannoverDv2000</strain>
    </source>
</reference>
<dbReference type="EMBL" id="KN716399">
    <property type="protein sequence ID" value="KJH45586.1"/>
    <property type="molecule type" value="Genomic_DNA"/>
</dbReference>
<feature type="compositionally biased region" description="Basic and acidic residues" evidence="5">
    <location>
        <begin position="445"/>
        <end position="460"/>
    </location>
</feature>
<dbReference type="AlphaFoldDB" id="A0A0D8XT73"/>
<organism evidence="6 7">
    <name type="scientific">Dictyocaulus viviparus</name>
    <name type="common">Bovine lungworm</name>
    <dbReference type="NCBI Taxonomy" id="29172"/>
    <lineage>
        <taxon>Eukaryota</taxon>
        <taxon>Metazoa</taxon>
        <taxon>Ecdysozoa</taxon>
        <taxon>Nematoda</taxon>
        <taxon>Chromadorea</taxon>
        <taxon>Rhabditida</taxon>
        <taxon>Rhabditina</taxon>
        <taxon>Rhabditomorpha</taxon>
        <taxon>Strongyloidea</taxon>
        <taxon>Metastrongylidae</taxon>
        <taxon>Dictyocaulus</taxon>
    </lineage>
</organism>
<feature type="region of interest" description="Disordered" evidence="5">
    <location>
        <begin position="438"/>
        <end position="511"/>
    </location>
</feature>
<dbReference type="PANTHER" id="PTHR23188:SF12">
    <property type="entry name" value="RNA POLYMERASE II-ASSOCIATED FACTOR 1 HOMOLOG"/>
    <property type="match status" value="1"/>
</dbReference>
<feature type="region of interest" description="Disordered" evidence="5">
    <location>
        <begin position="88"/>
        <end position="109"/>
    </location>
</feature>
<dbReference type="GO" id="GO:0016593">
    <property type="term" value="C:Cdc73/Paf1 complex"/>
    <property type="evidence" value="ECO:0007669"/>
    <property type="project" value="InterPro"/>
</dbReference>
<evidence type="ECO:0000313" key="7">
    <source>
        <dbReference type="Proteomes" id="UP000053766"/>
    </source>
</evidence>
<keyword evidence="7" id="KW-1185">Reference proteome</keyword>
<dbReference type="GO" id="GO:0003682">
    <property type="term" value="F:chromatin binding"/>
    <property type="evidence" value="ECO:0007669"/>
    <property type="project" value="TreeGrafter"/>
</dbReference>
<dbReference type="OrthoDB" id="10260285at2759"/>
<evidence type="ECO:0000256" key="3">
    <source>
        <dbReference type="ARBA" id="ARBA00020462"/>
    </source>
</evidence>
<dbReference type="PANTHER" id="PTHR23188">
    <property type="entry name" value="RNA POLYMERASE II-ASSOCIATED FACTOR 1 HOMOLOG"/>
    <property type="match status" value="1"/>
</dbReference>
<feature type="compositionally biased region" description="Basic and acidic residues" evidence="5">
    <location>
        <begin position="495"/>
        <end position="511"/>
    </location>
</feature>
<gene>
    <name evidence="6" type="ORF">DICVIV_08356</name>
</gene>
<evidence type="ECO:0000256" key="2">
    <source>
        <dbReference type="ARBA" id="ARBA00007560"/>
    </source>
</evidence>
<reference evidence="7" key="2">
    <citation type="journal article" date="2016" name="Sci. Rep.">
        <title>Dictyocaulus viviparus genome, variome and transcriptome elucidate lungworm biology and support future intervention.</title>
        <authorList>
            <person name="McNulty S.N."/>
            <person name="Strube C."/>
            <person name="Rosa B.A."/>
            <person name="Martin J.C."/>
            <person name="Tyagi R."/>
            <person name="Choi Y.J."/>
            <person name="Wang Q."/>
            <person name="Hallsworth Pepin K."/>
            <person name="Zhang X."/>
            <person name="Ozersky P."/>
            <person name="Wilson R.K."/>
            <person name="Sternberg P.W."/>
            <person name="Gasser R.B."/>
            <person name="Mitreva M."/>
        </authorList>
    </citation>
    <scope>NUCLEOTIDE SEQUENCE [LARGE SCALE GENOMIC DNA]</scope>
    <source>
        <strain evidence="7">HannoverDv2000</strain>
    </source>
</reference>
<evidence type="ECO:0000256" key="4">
    <source>
        <dbReference type="ARBA" id="ARBA00023242"/>
    </source>
</evidence>
<proteinExistence type="inferred from homology"/>
<comment type="subcellular location">
    <subcellularLocation>
        <location evidence="1">Nucleus</location>
    </subcellularLocation>
</comment>
<dbReference type="GO" id="GO:0000993">
    <property type="term" value="F:RNA polymerase II complex binding"/>
    <property type="evidence" value="ECO:0007669"/>
    <property type="project" value="TreeGrafter"/>
</dbReference>
<dbReference type="InterPro" id="IPR007133">
    <property type="entry name" value="RNA_pol_II-assoc_Paf1"/>
</dbReference>
<dbReference type="GO" id="GO:0006368">
    <property type="term" value="P:transcription elongation by RNA polymerase II"/>
    <property type="evidence" value="ECO:0007669"/>
    <property type="project" value="InterPro"/>
</dbReference>
<protein>
    <recommendedName>
        <fullName evidence="3">RNA polymerase II-associated factor 1 homolog</fullName>
    </recommendedName>
</protein>
<dbReference type="STRING" id="29172.A0A0D8XT73"/>
<dbReference type="Pfam" id="PF03985">
    <property type="entry name" value="Paf1"/>
    <property type="match status" value="2"/>
</dbReference>
<feature type="compositionally biased region" description="Basic and acidic residues" evidence="5">
    <location>
        <begin position="475"/>
        <end position="487"/>
    </location>
</feature>
<evidence type="ECO:0000256" key="5">
    <source>
        <dbReference type="SAM" id="MobiDB-lite"/>
    </source>
</evidence>
<accession>A0A0D8XT73</accession>